<organism evidence="2 3">
    <name type="scientific">Acetivibrio straminisolvens JCM 21531</name>
    <dbReference type="NCBI Taxonomy" id="1294263"/>
    <lineage>
        <taxon>Bacteria</taxon>
        <taxon>Bacillati</taxon>
        <taxon>Bacillota</taxon>
        <taxon>Clostridia</taxon>
        <taxon>Eubacteriales</taxon>
        <taxon>Oscillospiraceae</taxon>
        <taxon>Acetivibrio</taxon>
    </lineage>
</organism>
<dbReference type="AlphaFoldDB" id="W4VB60"/>
<dbReference type="Proteomes" id="UP000019109">
    <property type="component" value="Unassembled WGS sequence"/>
</dbReference>
<keyword evidence="3" id="KW-1185">Reference proteome</keyword>
<evidence type="ECO:0000256" key="1">
    <source>
        <dbReference type="SAM" id="Phobius"/>
    </source>
</evidence>
<dbReference type="STRING" id="1294263.JCM21531_3624"/>
<gene>
    <name evidence="2" type="ORF">JCM21531_3624</name>
</gene>
<accession>W4VB60</accession>
<sequence length="75" mass="8822">MRIHILEHAYFLESKETEDWQMVSARKILTYVILFLLSISIIYFGLAIEINTEDNFSGFDGRCYCIYTSSHSFET</sequence>
<feature type="transmembrane region" description="Helical" evidence="1">
    <location>
        <begin position="28"/>
        <end position="48"/>
    </location>
</feature>
<keyword evidence="1" id="KW-1133">Transmembrane helix</keyword>
<evidence type="ECO:0000313" key="2">
    <source>
        <dbReference type="EMBL" id="GAE90043.1"/>
    </source>
</evidence>
<name>W4VB60_9FIRM</name>
<proteinExistence type="predicted"/>
<dbReference type="EMBL" id="BAVR01000053">
    <property type="protein sequence ID" value="GAE90043.1"/>
    <property type="molecule type" value="Genomic_DNA"/>
</dbReference>
<comment type="caution">
    <text evidence="2">The sequence shown here is derived from an EMBL/GenBank/DDBJ whole genome shotgun (WGS) entry which is preliminary data.</text>
</comment>
<dbReference type="RefSeq" id="WP_369347657.1">
    <property type="nucleotide sequence ID" value="NZ_BAVR01000053.1"/>
</dbReference>
<evidence type="ECO:0000313" key="3">
    <source>
        <dbReference type="Proteomes" id="UP000019109"/>
    </source>
</evidence>
<protein>
    <submittedName>
        <fullName evidence="2">Uncharacterized protein</fullName>
    </submittedName>
</protein>
<keyword evidence="1" id="KW-0472">Membrane</keyword>
<reference evidence="2" key="1">
    <citation type="journal article" date="2014" name="Genome Announc.">
        <title>Draft Genome Sequence of Clostridium straminisolvens Strain JCM 21531T, Isolated from a Cellulose-Degrading Bacterial Community.</title>
        <authorList>
            <person name="Yuki M."/>
            <person name="Oshima K."/>
            <person name="Suda W."/>
            <person name="Sakamoto M."/>
            <person name="Kitamura K."/>
            <person name="Iida T."/>
            <person name="Hattori M."/>
            <person name="Ohkuma M."/>
        </authorList>
    </citation>
    <scope>NUCLEOTIDE SEQUENCE [LARGE SCALE GENOMIC DNA]</scope>
    <source>
        <strain evidence="2">JCM 21531</strain>
    </source>
</reference>
<keyword evidence="1" id="KW-0812">Transmembrane</keyword>